<protein>
    <submittedName>
        <fullName evidence="1">Uncharacterized protein</fullName>
    </submittedName>
</protein>
<sequence>MAICSACEDVVQHARGEPGHDGLISLGLVRSLDVVSRKASHEAFVCMTCGTGWDYFHDKKNPQAGWARS</sequence>
<evidence type="ECO:0000313" key="1">
    <source>
        <dbReference type="EMBL" id="CAB3631256.1"/>
    </source>
</evidence>
<dbReference type="EMBL" id="CADIJX010000001">
    <property type="protein sequence ID" value="CAB3631256.1"/>
    <property type="molecule type" value="Genomic_DNA"/>
</dbReference>
<gene>
    <name evidence="1" type="ORF">LMG3431_01289</name>
</gene>
<name>A0A6S6YM55_9BURK</name>
<dbReference type="Proteomes" id="UP000494108">
    <property type="component" value="Unassembled WGS sequence"/>
</dbReference>
<reference evidence="1 2" key="1">
    <citation type="submission" date="2020-04" db="EMBL/GenBank/DDBJ databases">
        <authorList>
            <person name="De Canck E."/>
        </authorList>
    </citation>
    <scope>NUCLEOTIDE SEQUENCE [LARGE SCALE GENOMIC DNA]</scope>
    <source>
        <strain evidence="1 2">LMG 3431</strain>
    </source>
</reference>
<dbReference type="AlphaFoldDB" id="A0A6S6YM55"/>
<evidence type="ECO:0000313" key="2">
    <source>
        <dbReference type="Proteomes" id="UP000494108"/>
    </source>
</evidence>
<organism evidence="1 2">
    <name type="scientific">Achromobacter pestifer</name>
    <dbReference type="NCBI Taxonomy" id="1353889"/>
    <lineage>
        <taxon>Bacteria</taxon>
        <taxon>Pseudomonadati</taxon>
        <taxon>Pseudomonadota</taxon>
        <taxon>Betaproteobacteria</taxon>
        <taxon>Burkholderiales</taxon>
        <taxon>Alcaligenaceae</taxon>
        <taxon>Achromobacter</taxon>
    </lineage>
</organism>
<dbReference type="RefSeq" id="WP_175173553.1">
    <property type="nucleotide sequence ID" value="NZ_CADIJX010000001.1"/>
</dbReference>
<accession>A0A6S6YM55</accession>
<proteinExistence type="predicted"/>
<keyword evidence="2" id="KW-1185">Reference proteome</keyword>